<gene>
    <name evidence="1" type="ORF">PR048_013507</name>
</gene>
<evidence type="ECO:0000313" key="1">
    <source>
        <dbReference type="EMBL" id="KAJ8887292.1"/>
    </source>
</evidence>
<name>A0ABQ9HSE2_9NEOP</name>
<reference evidence="1 2" key="1">
    <citation type="submission" date="2023-02" db="EMBL/GenBank/DDBJ databases">
        <title>LHISI_Scaffold_Assembly.</title>
        <authorList>
            <person name="Stuart O.P."/>
            <person name="Cleave R."/>
            <person name="Magrath M.J.L."/>
            <person name="Mikheyev A.S."/>
        </authorList>
    </citation>
    <scope>NUCLEOTIDE SEQUENCE [LARGE SCALE GENOMIC DNA]</scope>
    <source>
        <strain evidence="1">Daus_M_001</strain>
        <tissue evidence="1">Leg muscle</tissue>
    </source>
</reference>
<keyword evidence="2" id="KW-1185">Reference proteome</keyword>
<sequence>MRVAVCRGPFLSLHVVSQKRVRRLQNLLFSGKVPSDIRGHQRNQKIHSGESHNYSHKRYYLDAKLSVSNMNNLFQLIYPNAVVKYAFYNKIFKENFSYSFGAIAEFAVLTRSEKFYNSMREKKKLCQHNESVLGKCFDFMQNIGLPNIPVRDLYYLRRKGPDKTYSFLLHYIHHNVAQTITELHIYSDSCGGQNKNHTLLRLCLSLTYLGMFDRIIHRCVTVTSVWLKVF</sequence>
<comment type="caution">
    <text evidence="1">The sequence shown here is derived from an EMBL/GenBank/DDBJ whole genome shotgun (WGS) entry which is preliminary data.</text>
</comment>
<dbReference type="Proteomes" id="UP001159363">
    <property type="component" value="Chromosome X"/>
</dbReference>
<dbReference type="PANTHER" id="PTHR34415:SF1">
    <property type="entry name" value="INTEGRASE CATALYTIC DOMAIN-CONTAINING PROTEIN"/>
    <property type="match status" value="1"/>
</dbReference>
<accession>A0ABQ9HSE2</accession>
<dbReference type="PANTHER" id="PTHR34415">
    <property type="entry name" value="INTEGRASE CATALYTIC DOMAIN-CONTAINING PROTEIN"/>
    <property type="match status" value="1"/>
</dbReference>
<organism evidence="1 2">
    <name type="scientific">Dryococelus australis</name>
    <dbReference type="NCBI Taxonomy" id="614101"/>
    <lineage>
        <taxon>Eukaryota</taxon>
        <taxon>Metazoa</taxon>
        <taxon>Ecdysozoa</taxon>
        <taxon>Arthropoda</taxon>
        <taxon>Hexapoda</taxon>
        <taxon>Insecta</taxon>
        <taxon>Pterygota</taxon>
        <taxon>Neoptera</taxon>
        <taxon>Polyneoptera</taxon>
        <taxon>Phasmatodea</taxon>
        <taxon>Verophasmatodea</taxon>
        <taxon>Anareolatae</taxon>
        <taxon>Phasmatidae</taxon>
        <taxon>Eurycanthinae</taxon>
        <taxon>Dryococelus</taxon>
    </lineage>
</organism>
<protein>
    <submittedName>
        <fullName evidence="1">Uncharacterized protein</fullName>
    </submittedName>
</protein>
<dbReference type="EMBL" id="JARBHB010000004">
    <property type="protein sequence ID" value="KAJ8887292.1"/>
    <property type="molecule type" value="Genomic_DNA"/>
</dbReference>
<evidence type="ECO:0000313" key="2">
    <source>
        <dbReference type="Proteomes" id="UP001159363"/>
    </source>
</evidence>
<proteinExistence type="predicted"/>